<dbReference type="AlphaFoldDB" id="A0A7L5DPS1"/>
<protein>
    <recommendedName>
        <fullName evidence="1">KAP NTPase domain-containing protein</fullName>
    </recommendedName>
</protein>
<dbReference type="Proteomes" id="UP000501128">
    <property type="component" value="Chromosome"/>
</dbReference>
<dbReference type="InterPro" id="IPR027417">
    <property type="entry name" value="P-loop_NTPase"/>
</dbReference>
<dbReference type="InterPro" id="IPR011646">
    <property type="entry name" value="KAP_P-loop"/>
</dbReference>
<accession>A0A7L5DPS1</accession>
<reference evidence="2 3" key="1">
    <citation type="submission" date="2020-04" db="EMBL/GenBank/DDBJ databases">
        <title>Genome sequencing of novel species.</title>
        <authorList>
            <person name="Heo J."/>
            <person name="Kim S.-J."/>
            <person name="Kim J.-S."/>
            <person name="Hong S.-B."/>
            <person name="Kwon S.-W."/>
        </authorList>
    </citation>
    <scope>NUCLEOTIDE SEQUENCE [LARGE SCALE GENOMIC DNA]</scope>
    <source>
        <strain evidence="2 3">CJU-R4</strain>
    </source>
</reference>
<dbReference type="SUPFAM" id="SSF52540">
    <property type="entry name" value="P-loop containing nucleoside triphosphate hydrolases"/>
    <property type="match status" value="1"/>
</dbReference>
<feature type="domain" description="KAP NTPase" evidence="1">
    <location>
        <begin position="21"/>
        <end position="224"/>
    </location>
</feature>
<name>A0A7L5DPS1_9BACT</name>
<evidence type="ECO:0000313" key="2">
    <source>
        <dbReference type="EMBL" id="QJD79582.1"/>
    </source>
</evidence>
<proteinExistence type="predicted"/>
<dbReference type="EMBL" id="CP051677">
    <property type="protein sequence ID" value="QJD79582.1"/>
    <property type="molecule type" value="Genomic_DNA"/>
</dbReference>
<sequence length="561" mass="65894">MKVSVTDPSKAFQHHIDNPENQHILFSGAFGFGKSYFLNDFFSRNEDSYSAFFISPVKYAVGYNEDIFDYIKIDVASALIASGKLPINVPKHFSESEYLSFFIRENASEILNILYESLKDDKAEKIKKIIDSVSKVLDFKEKYNKWKDTIRKADKNLIDSLSDVSKQYLVRKGSIYEDDILTQLIRGSVEKIRNETSTKTVLVIDDFDRLDPEHIFRILNIFSVHNNYYDQENKFGFDRIIIVCSLLNIQRIYEYKYGTEVDFNGYIEKFYSTDVFYFHNQKAISEFCSSEFSADLDEYSQYLLSYVLSYFVEKDIISIRSIIKHSRTFFFTPFTQKFVLNENFSEVKNEQTTLVPPVDHRYGYTEHWHEKVWSEDFIAPYRAEISTFSVSSDDLPILKILKILVTIFGDYNNLLEVVSRNREDKSLIHFDKTIILIKSLAISWYVFQNFSIPENIIIEKRPFPYSRNGNRTYQRFGKPVINFNGMFETKIPLKWDQTNQYDGEASLFQGIDYDNWEIVYPIRDPQSFTTGTLMDMMRDTLLQIERCGQLPLLGITKNRKL</sequence>
<gene>
    <name evidence="2" type="ORF">HH216_15025</name>
</gene>
<dbReference type="Gene3D" id="3.40.50.300">
    <property type="entry name" value="P-loop containing nucleotide triphosphate hydrolases"/>
    <property type="match status" value="1"/>
</dbReference>
<organism evidence="2 3">
    <name type="scientific">Spirosoma rhododendri</name>
    <dbReference type="NCBI Taxonomy" id="2728024"/>
    <lineage>
        <taxon>Bacteria</taxon>
        <taxon>Pseudomonadati</taxon>
        <taxon>Bacteroidota</taxon>
        <taxon>Cytophagia</taxon>
        <taxon>Cytophagales</taxon>
        <taxon>Cytophagaceae</taxon>
        <taxon>Spirosoma</taxon>
    </lineage>
</organism>
<keyword evidence="3" id="KW-1185">Reference proteome</keyword>
<dbReference type="RefSeq" id="WP_169551546.1">
    <property type="nucleotide sequence ID" value="NZ_CP051677.1"/>
</dbReference>
<evidence type="ECO:0000313" key="3">
    <source>
        <dbReference type="Proteomes" id="UP000501128"/>
    </source>
</evidence>
<evidence type="ECO:0000259" key="1">
    <source>
        <dbReference type="Pfam" id="PF07693"/>
    </source>
</evidence>
<dbReference type="Pfam" id="PF07693">
    <property type="entry name" value="KAP_NTPase"/>
    <property type="match status" value="1"/>
</dbReference>
<dbReference type="KEGG" id="srho:HH216_15025"/>